<keyword evidence="1" id="KW-0863">Zinc-finger</keyword>
<dbReference type="SUPFAM" id="SSF57850">
    <property type="entry name" value="RING/U-box"/>
    <property type="match status" value="1"/>
</dbReference>
<sequence length="406" mass="43723">MLSLLLLAAGALAADPYFLLLDLSALSPLLRYSPLPGQNTTADQWTAIENITDGTGSSDMPMRLFGGASVSFSMPAGVSVWVYGDLSGEAAVTVDGEPADASIVQTQNIYVRWLTLEVPGGVGPHNVSVTVKGNASVSAISGHRQGNGEICLSSTGPHDRCFEGHFEGWGSYKPITATLTGSWLITDSKIAVTRDPGASALMQVPSNASWVEIEGWNSGSYEVRCMPTPPNSTAGAITYNGYVDMSGRWKPDLLYAAELDPHIKYAVEITHRSNTTAVRQMQSWVYVPKPKSNLSLGIGIGVGVGMGVLLAMALVYWCRQRQRRKQRANTHVAAAAAGDTEFPKAEEQTVTELCKVCRDRQPAFAVVECGHLCMCSRCARRIMAERARCPACNVAIVQQPVRIYRP</sequence>
<accession>A0A0J0XWV7</accession>
<dbReference type="InterPro" id="IPR013083">
    <property type="entry name" value="Znf_RING/FYVE/PHD"/>
</dbReference>
<dbReference type="Proteomes" id="UP000053611">
    <property type="component" value="Unassembled WGS sequence"/>
</dbReference>
<dbReference type="EMBL" id="KQ087181">
    <property type="protein sequence ID" value="KLT45547.1"/>
    <property type="molecule type" value="Genomic_DNA"/>
</dbReference>
<keyword evidence="2" id="KW-0812">Transmembrane</keyword>
<feature type="domain" description="RING-type" evidence="3">
    <location>
        <begin position="354"/>
        <end position="393"/>
    </location>
</feature>
<evidence type="ECO:0000313" key="4">
    <source>
        <dbReference type="EMBL" id="KLT45547.1"/>
    </source>
</evidence>
<keyword evidence="5" id="KW-1185">Reference proteome</keyword>
<protein>
    <recommendedName>
        <fullName evidence="3">RING-type domain-containing protein</fullName>
    </recommendedName>
</protein>
<feature type="transmembrane region" description="Helical" evidence="2">
    <location>
        <begin position="296"/>
        <end position="317"/>
    </location>
</feature>
<evidence type="ECO:0000256" key="1">
    <source>
        <dbReference type="PROSITE-ProRule" id="PRU00175"/>
    </source>
</evidence>
<evidence type="ECO:0000313" key="5">
    <source>
        <dbReference type="Proteomes" id="UP000053611"/>
    </source>
</evidence>
<dbReference type="PANTHER" id="PTHR14879:SF5">
    <property type="entry name" value="RING-TYPE DOMAIN-CONTAINING PROTEIN"/>
    <property type="match status" value="1"/>
</dbReference>
<keyword evidence="1" id="KW-0862">Zinc</keyword>
<dbReference type="OrthoDB" id="3045089at2759"/>
<dbReference type="STRING" id="879819.A0A0J0XWV7"/>
<dbReference type="RefSeq" id="XP_018282038.1">
    <property type="nucleotide sequence ID" value="XM_018426198.1"/>
</dbReference>
<gene>
    <name evidence="4" type="ORF">CC85DRAFT_321098</name>
</gene>
<dbReference type="InterPro" id="IPR051728">
    <property type="entry name" value="RING-FYVE_E3_ubiquitin-ligase"/>
</dbReference>
<dbReference type="AlphaFoldDB" id="A0A0J0XWV7"/>
<name>A0A0J0XWV7_9TREE</name>
<keyword evidence="1" id="KW-0479">Metal-binding</keyword>
<dbReference type="GO" id="GO:0008270">
    <property type="term" value="F:zinc ion binding"/>
    <property type="evidence" value="ECO:0007669"/>
    <property type="project" value="UniProtKB-KW"/>
</dbReference>
<keyword evidence="2" id="KW-0472">Membrane</keyword>
<dbReference type="InterPro" id="IPR001841">
    <property type="entry name" value="Znf_RING"/>
</dbReference>
<reference evidence="4 5" key="1">
    <citation type="submission" date="2015-03" db="EMBL/GenBank/DDBJ databases">
        <title>Genomics and transcriptomics of the oil-accumulating basidiomycete yeast T. oleaginosus allow insights into substrate utilization and the diverse evolutionary trajectories of mating systems in fungi.</title>
        <authorList>
            <consortium name="DOE Joint Genome Institute"/>
            <person name="Kourist R."/>
            <person name="Kracht O."/>
            <person name="Bracharz F."/>
            <person name="Lipzen A."/>
            <person name="Nolan M."/>
            <person name="Ohm R."/>
            <person name="Grigoriev I."/>
            <person name="Sun S."/>
            <person name="Heitman J."/>
            <person name="Bruck T."/>
            <person name="Nowrousian M."/>
        </authorList>
    </citation>
    <scope>NUCLEOTIDE SEQUENCE [LARGE SCALE GENOMIC DNA]</scope>
    <source>
        <strain evidence="4 5">IBC0246</strain>
    </source>
</reference>
<evidence type="ECO:0000259" key="3">
    <source>
        <dbReference type="PROSITE" id="PS50089"/>
    </source>
</evidence>
<dbReference type="Gene3D" id="3.30.40.10">
    <property type="entry name" value="Zinc/RING finger domain, C3HC4 (zinc finger)"/>
    <property type="match status" value="1"/>
</dbReference>
<dbReference type="GeneID" id="28986801"/>
<dbReference type="PANTHER" id="PTHR14879">
    <property type="entry name" value="CASPASE REGULATOR, RING FINGER DOMAIN-CONTAINING"/>
    <property type="match status" value="1"/>
</dbReference>
<evidence type="ECO:0000256" key="2">
    <source>
        <dbReference type="SAM" id="Phobius"/>
    </source>
</evidence>
<proteinExistence type="predicted"/>
<dbReference type="PROSITE" id="PS50089">
    <property type="entry name" value="ZF_RING_2"/>
    <property type="match status" value="1"/>
</dbReference>
<keyword evidence="2" id="KW-1133">Transmembrane helix</keyword>
<dbReference type="Pfam" id="PF13920">
    <property type="entry name" value="zf-C3HC4_3"/>
    <property type="match status" value="1"/>
</dbReference>
<organism evidence="4 5">
    <name type="scientific">Cutaneotrichosporon oleaginosum</name>
    <dbReference type="NCBI Taxonomy" id="879819"/>
    <lineage>
        <taxon>Eukaryota</taxon>
        <taxon>Fungi</taxon>
        <taxon>Dikarya</taxon>
        <taxon>Basidiomycota</taxon>
        <taxon>Agaricomycotina</taxon>
        <taxon>Tremellomycetes</taxon>
        <taxon>Trichosporonales</taxon>
        <taxon>Trichosporonaceae</taxon>
        <taxon>Cutaneotrichosporon</taxon>
    </lineage>
</organism>